<sequence length="340" mass="38480">MTETTHHDLNIDTQSSADFVPMRGVSNRHLQTMLPRLIRRKVQFTPHWQRLELPDGDFVDLAWSEDPQAAIHKPRLVVFHGLEGSLYSPYAHGLINAAKAQGWLGVVMHFRGCSGEPNRLNRIYHSGETEDGTWFLHWLAREYGHAPTAAVGYSLGGNMLACLLAKEGNAVPIDAAVIVSAPFMLEACSYHMDKGFSRVYQRYLLNLLKGNAARKLKAYPGSLPVDLRQLKSMRRIREFDDSITSKIHGFADAIDYYRQCSAMPILSKITKPTLIIHSKDDPFMDHHSIPAQEELPENVEYQLTEFGGHVGFIGGTLRHPEMWLEKRIPAWLMRWLGAKA</sequence>
<dbReference type="InterPro" id="IPR012020">
    <property type="entry name" value="ABHD4"/>
</dbReference>
<gene>
    <name evidence="6" type="ORF">M989_00497</name>
</gene>
<evidence type="ECO:0000256" key="2">
    <source>
        <dbReference type="ARBA" id="ARBA00022487"/>
    </source>
</evidence>
<evidence type="ECO:0000256" key="3">
    <source>
        <dbReference type="ARBA" id="ARBA00022801"/>
    </source>
</evidence>
<keyword evidence="7" id="KW-1185">Reference proteome</keyword>
<evidence type="ECO:0000259" key="5">
    <source>
        <dbReference type="Pfam" id="PF00561"/>
    </source>
</evidence>
<dbReference type="InterPro" id="IPR000073">
    <property type="entry name" value="AB_hydrolase_1"/>
</dbReference>
<dbReference type="PIRSF" id="PIRSF005211">
    <property type="entry name" value="Ab_hydro_YheT"/>
    <property type="match status" value="1"/>
</dbReference>
<feature type="domain" description="AB hydrolase-1" evidence="5">
    <location>
        <begin position="74"/>
        <end position="314"/>
    </location>
</feature>
<evidence type="ECO:0000256" key="4">
    <source>
        <dbReference type="PIRSR" id="PIRSR005211-1"/>
    </source>
</evidence>
<protein>
    <submittedName>
        <fullName evidence="6">Alpha/beta fold family hydrolase</fullName>
    </submittedName>
</protein>
<feature type="active site" description="Charge relay system" evidence="4">
    <location>
        <position position="154"/>
    </location>
</feature>
<evidence type="ECO:0000313" key="7">
    <source>
        <dbReference type="Proteomes" id="UP000078386"/>
    </source>
</evidence>
<dbReference type="PANTHER" id="PTHR10794">
    <property type="entry name" value="ABHYDROLASE DOMAIN-CONTAINING PROTEIN"/>
    <property type="match status" value="1"/>
</dbReference>
<dbReference type="Proteomes" id="UP000078386">
    <property type="component" value="Unassembled WGS sequence"/>
</dbReference>
<dbReference type="EMBL" id="LXEU01000012">
    <property type="protein sequence ID" value="OAT55969.1"/>
    <property type="molecule type" value="Genomic_DNA"/>
</dbReference>
<dbReference type="PATRIC" id="fig|1354264.4.peg.519"/>
<keyword evidence="2" id="KW-0719">Serine esterase</keyword>
<evidence type="ECO:0000313" key="6">
    <source>
        <dbReference type="EMBL" id="OAT55969.1"/>
    </source>
</evidence>
<dbReference type="Gene3D" id="3.40.50.1820">
    <property type="entry name" value="alpha/beta hydrolase"/>
    <property type="match status" value="1"/>
</dbReference>
<proteinExistence type="inferred from homology"/>
<dbReference type="InterPro" id="IPR000952">
    <property type="entry name" value="AB_hydrolase_4_CS"/>
</dbReference>
<dbReference type="GO" id="GO:0034338">
    <property type="term" value="F:short-chain carboxylesterase activity"/>
    <property type="evidence" value="ECO:0007669"/>
    <property type="project" value="TreeGrafter"/>
</dbReference>
<dbReference type="InterPro" id="IPR029058">
    <property type="entry name" value="AB_hydrolase_fold"/>
</dbReference>
<dbReference type="InterPro" id="IPR050960">
    <property type="entry name" value="AB_hydrolase_4_sf"/>
</dbReference>
<dbReference type="FunFam" id="3.40.50.1820:FF:000080">
    <property type="entry name" value="Alpha/beta hydrolase"/>
    <property type="match status" value="1"/>
</dbReference>
<dbReference type="PROSITE" id="PS01133">
    <property type="entry name" value="UPF0017"/>
    <property type="match status" value="1"/>
</dbReference>
<reference evidence="6 7" key="1">
    <citation type="submission" date="2016-04" db="EMBL/GenBank/DDBJ databases">
        <title>ATOL: Assembling a taxonomically balanced genome-scale reconstruction of the evolutionary history of the Enterobacteriaceae.</title>
        <authorList>
            <person name="Plunkett G.III."/>
            <person name="Neeno-Eckwall E.C."/>
            <person name="Glasner J.D."/>
            <person name="Perna N.T."/>
        </authorList>
    </citation>
    <scope>NUCLEOTIDE SEQUENCE [LARGE SCALE GENOMIC DNA]</scope>
    <source>
        <strain evidence="6 7">ATCC 51603</strain>
    </source>
</reference>
<accession>A0A1B7K748</accession>
<keyword evidence="3 6" id="KW-0378">Hydrolase</keyword>
<evidence type="ECO:0000256" key="1">
    <source>
        <dbReference type="ARBA" id="ARBA00010884"/>
    </source>
</evidence>
<comment type="caution">
    <text evidence="6">The sequence shown here is derived from an EMBL/GenBank/DDBJ whole genome shotgun (WGS) entry which is preliminary data.</text>
</comment>
<dbReference type="SUPFAM" id="SSF53474">
    <property type="entry name" value="alpha/beta-Hydrolases"/>
    <property type="match status" value="1"/>
</dbReference>
<dbReference type="AlphaFoldDB" id="A0A1B7K748"/>
<comment type="similarity">
    <text evidence="1">Belongs to the AB hydrolase superfamily. AB hydrolase 4 family.</text>
</comment>
<dbReference type="Pfam" id="PF00561">
    <property type="entry name" value="Abhydrolase_1"/>
    <property type="match status" value="1"/>
</dbReference>
<organism evidence="6 7">
    <name type="scientific">Kluyvera georgiana ATCC 51603</name>
    <dbReference type="NCBI Taxonomy" id="1354264"/>
    <lineage>
        <taxon>Bacteria</taxon>
        <taxon>Pseudomonadati</taxon>
        <taxon>Pseudomonadota</taxon>
        <taxon>Gammaproteobacteria</taxon>
        <taxon>Enterobacterales</taxon>
        <taxon>Enterobacteriaceae</taxon>
        <taxon>Kluyvera</taxon>
    </lineage>
</organism>
<dbReference type="RefSeq" id="WP_064541570.1">
    <property type="nucleotide sequence ID" value="NZ_LXEU01000012.1"/>
</dbReference>
<dbReference type="NCBIfam" id="NF008218">
    <property type="entry name" value="PRK10985.1"/>
    <property type="match status" value="1"/>
</dbReference>
<name>A0A1B7K748_9ENTR</name>
<feature type="active site" description="Charge relay system" evidence="4">
    <location>
        <position position="281"/>
    </location>
</feature>
<feature type="active site" description="Charge relay system" evidence="4">
    <location>
        <position position="309"/>
    </location>
</feature>
<dbReference type="GO" id="GO:0047372">
    <property type="term" value="F:monoacylglycerol lipase activity"/>
    <property type="evidence" value="ECO:0007669"/>
    <property type="project" value="TreeGrafter"/>
</dbReference>
<dbReference type="PANTHER" id="PTHR10794:SF94">
    <property type="entry name" value="ESTERASE YHET-RELATED"/>
    <property type="match status" value="1"/>
</dbReference>